<feature type="compositionally biased region" description="Polar residues" evidence="1">
    <location>
        <begin position="23"/>
        <end position="33"/>
    </location>
</feature>
<dbReference type="AlphaFoldDB" id="A0A8K0JIH5"/>
<dbReference type="EMBL" id="JABELV010000102">
    <property type="protein sequence ID" value="KAG7530998.1"/>
    <property type="molecule type" value="Genomic_DNA"/>
</dbReference>
<gene>
    <name evidence="3" type="ORF">FFLO_04669</name>
</gene>
<feature type="signal peptide" evidence="2">
    <location>
        <begin position="1"/>
        <end position="22"/>
    </location>
</feature>
<keyword evidence="4" id="KW-1185">Reference proteome</keyword>
<feature type="region of interest" description="Disordered" evidence="1">
    <location>
        <begin position="23"/>
        <end position="52"/>
    </location>
</feature>
<proteinExistence type="predicted"/>
<accession>A0A8K0JIH5</accession>
<keyword evidence="2" id="KW-0732">Signal</keyword>
<evidence type="ECO:0000313" key="3">
    <source>
        <dbReference type="EMBL" id="KAG7530998.1"/>
    </source>
</evidence>
<dbReference type="Proteomes" id="UP000812966">
    <property type="component" value="Unassembled WGS sequence"/>
</dbReference>
<protein>
    <submittedName>
        <fullName evidence="3">Uncharacterized protein</fullName>
    </submittedName>
</protein>
<evidence type="ECO:0000313" key="4">
    <source>
        <dbReference type="Proteomes" id="UP000812966"/>
    </source>
</evidence>
<feature type="compositionally biased region" description="Basic and acidic residues" evidence="1">
    <location>
        <begin position="123"/>
        <end position="136"/>
    </location>
</feature>
<feature type="region of interest" description="Disordered" evidence="1">
    <location>
        <begin position="74"/>
        <end position="141"/>
    </location>
</feature>
<comment type="caution">
    <text evidence="3">The sequence shown here is derived from an EMBL/GenBank/DDBJ whole genome shotgun (WGS) entry which is preliminary data.</text>
</comment>
<reference evidence="3" key="1">
    <citation type="submission" date="2020-04" db="EMBL/GenBank/DDBJ databases">
        <title>Analysis of mating type loci in Filobasidium floriforme.</title>
        <authorList>
            <person name="Nowrousian M."/>
        </authorList>
    </citation>
    <scope>NUCLEOTIDE SEQUENCE</scope>
    <source>
        <strain evidence="3">CBS 6242</strain>
    </source>
</reference>
<organism evidence="3 4">
    <name type="scientific">Filobasidium floriforme</name>
    <dbReference type="NCBI Taxonomy" id="5210"/>
    <lineage>
        <taxon>Eukaryota</taxon>
        <taxon>Fungi</taxon>
        <taxon>Dikarya</taxon>
        <taxon>Basidiomycota</taxon>
        <taxon>Agaricomycotina</taxon>
        <taxon>Tremellomycetes</taxon>
        <taxon>Filobasidiales</taxon>
        <taxon>Filobasidiaceae</taxon>
        <taxon>Filobasidium</taxon>
    </lineage>
</organism>
<feature type="chain" id="PRO_5035431196" evidence="2">
    <location>
        <begin position="23"/>
        <end position="155"/>
    </location>
</feature>
<sequence length="155" mass="17037">MRFTSLFAIAATLSTTVLSVHADQNQHQKQQPVSVYLHPSPQGQHEHDHGHQVPTLTGEQAHMVLSHHFGLAGQGHSAAANNNEGEKKKGLWSHLLKPHGRPTLQSPERAKIIVIQGEEGAEESARRDRFSSRSDSARPALCSIPARPSFHLCQE</sequence>
<name>A0A8K0JIH5_9TREE</name>
<evidence type="ECO:0000256" key="2">
    <source>
        <dbReference type="SAM" id="SignalP"/>
    </source>
</evidence>
<evidence type="ECO:0000256" key="1">
    <source>
        <dbReference type="SAM" id="MobiDB-lite"/>
    </source>
</evidence>